<evidence type="ECO:0000259" key="11">
    <source>
        <dbReference type="PROSITE" id="PS51465"/>
    </source>
</evidence>
<feature type="chain" id="PRO_5044709617" description="Solute carrier organic anion transporter family member" evidence="10">
    <location>
        <begin position="36"/>
        <end position="783"/>
    </location>
</feature>
<dbReference type="SUPFAM" id="SSF103473">
    <property type="entry name" value="MFS general substrate transporter"/>
    <property type="match status" value="1"/>
</dbReference>
<name>A0AAJ7WNM8_PETMA</name>
<reference evidence="13 14" key="1">
    <citation type="submission" date="2025-04" db="UniProtKB">
        <authorList>
            <consortium name="RefSeq"/>
        </authorList>
    </citation>
    <scope>IDENTIFICATION</scope>
    <source>
        <tissue evidence="13 14">Sperm</tissue>
    </source>
</reference>
<dbReference type="GeneID" id="116939616"/>
<evidence type="ECO:0000256" key="4">
    <source>
        <dbReference type="ARBA" id="ARBA00022692"/>
    </source>
</evidence>
<feature type="transmembrane region" description="Helical" evidence="8">
    <location>
        <begin position="199"/>
        <end position="227"/>
    </location>
</feature>
<feature type="region of interest" description="Disordered" evidence="9">
    <location>
        <begin position="130"/>
        <end position="154"/>
    </location>
</feature>
<feature type="transmembrane region" description="Helical" evidence="8">
    <location>
        <begin position="87"/>
        <end position="108"/>
    </location>
</feature>
<feature type="transmembrane region" description="Helical" evidence="8">
    <location>
        <begin position="402"/>
        <end position="421"/>
    </location>
</feature>
<feature type="transmembrane region" description="Helical" evidence="8">
    <location>
        <begin position="247"/>
        <end position="271"/>
    </location>
</feature>
<evidence type="ECO:0000256" key="6">
    <source>
        <dbReference type="ARBA" id="ARBA00023136"/>
    </source>
</evidence>
<protein>
    <recommendedName>
        <fullName evidence="8">Solute carrier organic anion transporter family member</fullName>
    </recommendedName>
</protein>
<dbReference type="InterPro" id="IPR004156">
    <property type="entry name" value="OATP"/>
</dbReference>
<feature type="transmembrane region" description="Helical" evidence="8">
    <location>
        <begin position="688"/>
        <end position="710"/>
    </location>
</feature>
<dbReference type="InterPro" id="IPR036259">
    <property type="entry name" value="MFS_trans_sf"/>
</dbReference>
<keyword evidence="7" id="KW-1015">Disulfide bond</keyword>
<evidence type="ECO:0000256" key="8">
    <source>
        <dbReference type="RuleBase" id="RU362056"/>
    </source>
</evidence>
<dbReference type="KEGG" id="pmrn:116939616"/>
<keyword evidence="12" id="KW-1185">Reference proteome</keyword>
<dbReference type="PROSITE" id="PS51465">
    <property type="entry name" value="KAZAL_2"/>
    <property type="match status" value="1"/>
</dbReference>
<gene>
    <name evidence="13 14" type="primary">LOC116939616</name>
</gene>
<dbReference type="NCBIfam" id="TIGR00805">
    <property type="entry name" value="oat"/>
    <property type="match status" value="1"/>
</dbReference>
<dbReference type="Pfam" id="PF03137">
    <property type="entry name" value="OATP"/>
    <property type="match status" value="2"/>
</dbReference>
<dbReference type="RefSeq" id="XP_032804127.1">
    <property type="nucleotide sequence ID" value="XM_032948236.1"/>
</dbReference>
<comment type="similarity">
    <text evidence="2 8">Belongs to the organo anion transporter (TC 2.A.60) family.</text>
</comment>
<comment type="subcellular location">
    <subcellularLocation>
        <location evidence="1 8">Cell membrane</location>
        <topology evidence="1 8">Multi-pass membrane protein</topology>
    </subcellularLocation>
</comment>
<dbReference type="GO" id="GO:0016323">
    <property type="term" value="C:basolateral plasma membrane"/>
    <property type="evidence" value="ECO:0007669"/>
    <property type="project" value="TreeGrafter"/>
</dbReference>
<feature type="transmembrane region" description="Helical" evidence="8">
    <location>
        <begin position="595"/>
        <end position="619"/>
    </location>
</feature>
<dbReference type="SUPFAM" id="SSF100895">
    <property type="entry name" value="Kazal-type serine protease inhibitors"/>
    <property type="match status" value="1"/>
</dbReference>
<evidence type="ECO:0000313" key="14">
    <source>
        <dbReference type="RefSeq" id="XP_032804127.1"/>
    </source>
</evidence>
<dbReference type="Gene3D" id="1.20.1250.20">
    <property type="entry name" value="MFS general substrate transporter like domains"/>
    <property type="match status" value="1"/>
</dbReference>
<evidence type="ECO:0000256" key="2">
    <source>
        <dbReference type="ARBA" id="ARBA00009657"/>
    </source>
</evidence>
<proteinExistence type="inferred from homology"/>
<keyword evidence="6 8" id="KW-0472">Membrane</keyword>
<comment type="caution">
    <text evidence="8">Lacks conserved residue(s) required for the propagation of feature annotation.</text>
</comment>
<dbReference type="Gene3D" id="3.30.60.30">
    <property type="match status" value="1"/>
</dbReference>
<keyword evidence="8" id="KW-0406">Ion transport</keyword>
<dbReference type="InterPro" id="IPR002350">
    <property type="entry name" value="Kazal_dom"/>
</dbReference>
<evidence type="ECO:0000313" key="13">
    <source>
        <dbReference type="RefSeq" id="XP_032804126.1"/>
    </source>
</evidence>
<evidence type="ECO:0000313" key="12">
    <source>
        <dbReference type="Proteomes" id="UP001318040"/>
    </source>
</evidence>
<keyword evidence="3" id="KW-1003">Cell membrane</keyword>
<dbReference type="PANTHER" id="PTHR11388:SF157">
    <property type="entry name" value="SOLUTE CARRIER ORGANIC ANION TRANSPORTER FAMILY MEMBER 2A1-LIKE"/>
    <property type="match status" value="1"/>
</dbReference>
<feature type="transmembrane region" description="Helical" evidence="8">
    <location>
        <begin position="469"/>
        <end position="492"/>
    </location>
</feature>
<evidence type="ECO:0000256" key="7">
    <source>
        <dbReference type="ARBA" id="ARBA00023157"/>
    </source>
</evidence>
<feature type="transmembrane region" description="Helical" evidence="8">
    <location>
        <begin position="59"/>
        <end position="80"/>
    </location>
</feature>
<evidence type="ECO:0000256" key="9">
    <source>
        <dbReference type="SAM" id="MobiDB-lite"/>
    </source>
</evidence>
<dbReference type="GO" id="GO:0043252">
    <property type="term" value="P:sodium-independent organic anion transport"/>
    <property type="evidence" value="ECO:0007669"/>
    <property type="project" value="TreeGrafter"/>
</dbReference>
<feature type="signal peptide" evidence="10">
    <location>
        <begin position="1"/>
        <end position="35"/>
    </location>
</feature>
<feature type="domain" description="Kazal-like" evidence="11">
    <location>
        <begin position="516"/>
        <end position="571"/>
    </location>
</feature>
<dbReference type="Pfam" id="PF07648">
    <property type="entry name" value="Kazal_2"/>
    <property type="match status" value="1"/>
</dbReference>
<keyword evidence="5 8" id="KW-1133">Transmembrane helix</keyword>
<feature type="region of interest" description="Disordered" evidence="9">
    <location>
        <begin position="759"/>
        <end position="783"/>
    </location>
</feature>
<dbReference type="RefSeq" id="XP_032804126.1">
    <property type="nucleotide sequence ID" value="XM_032948235.1"/>
</dbReference>
<evidence type="ECO:0000256" key="10">
    <source>
        <dbReference type="SAM" id="SignalP"/>
    </source>
</evidence>
<dbReference type="PANTHER" id="PTHR11388">
    <property type="entry name" value="ORGANIC ANION TRANSPORTER"/>
    <property type="match status" value="1"/>
</dbReference>
<keyword evidence="4 8" id="KW-0812">Transmembrane</keyword>
<keyword evidence="8" id="KW-0813">Transport</keyword>
<dbReference type="GO" id="GO:0006811">
    <property type="term" value="P:monoatomic ion transport"/>
    <property type="evidence" value="ECO:0007669"/>
    <property type="project" value="UniProtKB-KW"/>
</dbReference>
<evidence type="ECO:0000256" key="5">
    <source>
        <dbReference type="ARBA" id="ARBA00022989"/>
    </source>
</evidence>
<evidence type="ECO:0000256" key="3">
    <source>
        <dbReference type="ARBA" id="ARBA00022475"/>
    </source>
</evidence>
<keyword evidence="10" id="KW-0732">Signal</keyword>
<evidence type="ECO:0000256" key="1">
    <source>
        <dbReference type="ARBA" id="ARBA00004651"/>
    </source>
</evidence>
<dbReference type="AlphaFoldDB" id="A0AAJ7WNM8"/>
<dbReference type="Proteomes" id="UP001318040">
    <property type="component" value="Chromosome 6"/>
</dbReference>
<feature type="transmembrane region" description="Helical" evidence="8">
    <location>
        <begin position="441"/>
        <end position="462"/>
    </location>
</feature>
<accession>A0AAJ7WNM8</accession>
<feature type="region of interest" description="Disordered" evidence="9">
    <location>
        <begin position="349"/>
        <end position="375"/>
    </location>
</feature>
<sequence>MDQTLPAPPVRRPRFANIKVFLLCLSLLFFSKAMSGSYMKSSITSIERHFDLPSSVAGIIDGGFEMGNLLVITAVSYFGARFHRPRIIAAGATLMGLGTLLIALPHFLMGRYDYQSHLYGEGPQWMCVPRGEQPSLSQEPTSAEPASGSGGEGCQHKAQSSLWVLILVGNALRGIGESPITPLGISFLDDHARADNSAFYLGCVMTVGLIGPAVGFLVGSVCTKLFVDVGFVNMEEVTINPQDSRWVGAWWLGFLIAGGITLLTALPLWFFPASVPHEEELATAAAVVATVVDGCGDLDALSAGERAREASGKEEGAHSANNEQKMVINTRGLDIVGHIAKAELAERNTVQDSAKNKHKASTELGSRHTENTEASLHLTPETIRSLAKDFLPSLRCLMANPVYVCMLINYVMLMNAFMGFFTFKAKYLEEQFGETASRSNLIIGAVSLPIVAIGIFLGGLVCKRAKPSLLSLALLVLAMEFPGFLLTLPYFFIGCGGARVAGVTVPYDGGAVLPGGSLLAPCNAHCACSSGAWDPVCGADGVTYASPCLAGCSVMRGSGRDTVYQECACIGAGDAHNSSALLEQCPREDDCHRKFILFMLSSSVAAFFNALAFTPSYTFFIRGIRKDLTSFALGIQTLITRVLAGIPAPIVFGAAIDSTCLKSSSGPACQGEGSCHVYDVNEYRRKQVALMTGFLGTSLLFTVLVVVLIWKDEKKAPRQGGAEVRAETHGATSSEFLKLPCIRTTGDQECLVSTVTSGLQGSGLDHGERSMRLPNAGGEGLLL</sequence>
<organism evidence="12 14">
    <name type="scientific">Petromyzon marinus</name>
    <name type="common">Sea lamprey</name>
    <dbReference type="NCBI Taxonomy" id="7757"/>
    <lineage>
        <taxon>Eukaryota</taxon>
        <taxon>Metazoa</taxon>
        <taxon>Chordata</taxon>
        <taxon>Craniata</taxon>
        <taxon>Vertebrata</taxon>
        <taxon>Cyclostomata</taxon>
        <taxon>Hyperoartia</taxon>
        <taxon>Petromyzontiformes</taxon>
        <taxon>Petromyzontidae</taxon>
        <taxon>Petromyzon</taxon>
    </lineage>
</organism>
<dbReference type="GO" id="GO:0015347">
    <property type="term" value="F:sodium-independent organic anion transmembrane transporter activity"/>
    <property type="evidence" value="ECO:0007669"/>
    <property type="project" value="TreeGrafter"/>
</dbReference>
<dbReference type="InterPro" id="IPR036058">
    <property type="entry name" value="Kazal_dom_sf"/>
</dbReference>
<feature type="transmembrane region" description="Helical" evidence="8">
    <location>
        <begin position="631"/>
        <end position="656"/>
    </location>
</feature>